<dbReference type="InterPro" id="IPR055170">
    <property type="entry name" value="GFO_IDH_MocA-like_dom"/>
</dbReference>
<keyword evidence="5" id="KW-1185">Reference proteome</keyword>
<evidence type="ECO:0000259" key="3">
    <source>
        <dbReference type="Pfam" id="PF22725"/>
    </source>
</evidence>
<evidence type="ECO:0000259" key="2">
    <source>
        <dbReference type="Pfam" id="PF01408"/>
    </source>
</evidence>
<comment type="caution">
    <text evidence="4">The sequence shown here is derived from an EMBL/GenBank/DDBJ whole genome shotgun (WGS) entry which is preliminary data.</text>
</comment>
<name>A0A7Y9EST2_9MICO</name>
<dbReference type="Proteomes" id="UP000552045">
    <property type="component" value="Unassembled WGS sequence"/>
</dbReference>
<proteinExistence type="predicted"/>
<sequence length="322" mass="34888">MTVPNITRLAVVGAGRIAHDHVRAANELPDVEIVAVVDPDRDAARRLADLSGAGLTAVSIDELPDGVDGAILCSPTRVHAEQARTLVTRGIGVMVEKPLSDDLGEATALLALAERCKVTLMPAQVLRHLPLIDPIREVLASGRFGSPVQAIERRLVDRADNFPWWRELPAFLISHWGSHSVDLICHLFADEARRVVCEADSVRSDFGVIDDFSLLVRFHSGLRMTSSMSFSSRVKVHDLVLIGTGATVTLDCYRSVAVDGETVCEGEETEILAAGFRRQLRAFVDRLCSGSSASNDDVLSSLRVLAAAEHSAREGTIKRLVD</sequence>
<dbReference type="Gene3D" id="3.30.360.10">
    <property type="entry name" value="Dihydrodipicolinate Reductase, domain 2"/>
    <property type="match status" value="1"/>
</dbReference>
<feature type="domain" description="Gfo/Idh/MocA-like oxidoreductase N-terminal" evidence="2">
    <location>
        <begin position="8"/>
        <end position="122"/>
    </location>
</feature>
<dbReference type="InterPro" id="IPR000683">
    <property type="entry name" value="Gfo/Idh/MocA-like_OxRdtase_N"/>
</dbReference>
<evidence type="ECO:0000256" key="1">
    <source>
        <dbReference type="ARBA" id="ARBA00023027"/>
    </source>
</evidence>
<dbReference type="SUPFAM" id="SSF51735">
    <property type="entry name" value="NAD(P)-binding Rossmann-fold domains"/>
    <property type="match status" value="1"/>
</dbReference>
<dbReference type="Pfam" id="PF22725">
    <property type="entry name" value="GFO_IDH_MocA_C3"/>
    <property type="match status" value="1"/>
</dbReference>
<gene>
    <name evidence="4" type="ORF">BKA02_000347</name>
</gene>
<protein>
    <submittedName>
        <fullName evidence="4">Putative dehydrogenase</fullName>
    </submittedName>
</protein>
<dbReference type="InterPro" id="IPR051450">
    <property type="entry name" value="Gfo/Idh/MocA_Oxidoreductases"/>
</dbReference>
<dbReference type="Pfam" id="PF01408">
    <property type="entry name" value="GFO_IDH_MocA"/>
    <property type="match status" value="1"/>
</dbReference>
<reference evidence="4 5" key="1">
    <citation type="submission" date="2020-07" db="EMBL/GenBank/DDBJ databases">
        <title>Sequencing the genomes of 1000 actinobacteria strains.</title>
        <authorList>
            <person name="Klenk H.-P."/>
        </authorList>
    </citation>
    <scope>NUCLEOTIDE SEQUENCE [LARGE SCALE GENOMIC DNA]</scope>
    <source>
        <strain evidence="4 5">DSM 22185</strain>
    </source>
</reference>
<dbReference type="GO" id="GO:0000166">
    <property type="term" value="F:nucleotide binding"/>
    <property type="evidence" value="ECO:0007669"/>
    <property type="project" value="InterPro"/>
</dbReference>
<accession>A0A7Y9EST2</accession>
<dbReference type="EMBL" id="JACCBH010000001">
    <property type="protein sequence ID" value="NYD53292.1"/>
    <property type="molecule type" value="Genomic_DNA"/>
</dbReference>
<feature type="domain" description="GFO/IDH/MocA-like oxidoreductase" evidence="3">
    <location>
        <begin position="135"/>
        <end position="248"/>
    </location>
</feature>
<dbReference type="SUPFAM" id="SSF55347">
    <property type="entry name" value="Glyceraldehyde-3-phosphate dehydrogenase-like, C-terminal domain"/>
    <property type="match status" value="1"/>
</dbReference>
<evidence type="ECO:0000313" key="4">
    <source>
        <dbReference type="EMBL" id="NYD53292.1"/>
    </source>
</evidence>
<dbReference type="InterPro" id="IPR036291">
    <property type="entry name" value="NAD(P)-bd_dom_sf"/>
</dbReference>
<dbReference type="RefSeq" id="WP_179430694.1">
    <property type="nucleotide sequence ID" value="NZ_BAABLC010000003.1"/>
</dbReference>
<dbReference type="Gene3D" id="3.40.50.720">
    <property type="entry name" value="NAD(P)-binding Rossmann-like Domain"/>
    <property type="match status" value="1"/>
</dbReference>
<organism evidence="4 5">
    <name type="scientific">Microbacterium pseudoresistens</name>
    <dbReference type="NCBI Taxonomy" id="640634"/>
    <lineage>
        <taxon>Bacteria</taxon>
        <taxon>Bacillati</taxon>
        <taxon>Actinomycetota</taxon>
        <taxon>Actinomycetes</taxon>
        <taxon>Micrococcales</taxon>
        <taxon>Microbacteriaceae</taxon>
        <taxon>Microbacterium</taxon>
    </lineage>
</organism>
<dbReference type="AlphaFoldDB" id="A0A7Y9EST2"/>
<keyword evidence="1" id="KW-0520">NAD</keyword>
<dbReference type="PANTHER" id="PTHR43377:SF1">
    <property type="entry name" value="BILIVERDIN REDUCTASE A"/>
    <property type="match status" value="1"/>
</dbReference>
<evidence type="ECO:0000313" key="5">
    <source>
        <dbReference type="Proteomes" id="UP000552045"/>
    </source>
</evidence>
<dbReference type="PANTHER" id="PTHR43377">
    <property type="entry name" value="BILIVERDIN REDUCTASE A"/>
    <property type="match status" value="1"/>
</dbReference>